<dbReference type="SUPFAM" id="SSF48452">
    <property type="entry name" value="TPR-like"/>
    <property type="match status" value="1"/>
</dbReference>
<dbReference type="PANTHER" id="PTHR44688:SF16">
    <property type="entry name" value="DNA-BINDING TRANSCRIPTIONAL ACTIVATOR DEVR_DOSR"/>
    <property type="match status" value="1"/>
</dbReference>
<organism evidence="5">
    <name type="scientific">metagenome</name>
    <dbReference type="NCBI Taxonomy" id="256318"/>
    <lineage>
        <taxon>unclassified sequences</taxon>
        <taxon>metagenomes</taxon>
    </lineage>
</organism>
<dbReference type="PANTHER" id="PTHR44688">
    <property type="entry name" value="DNA-BINDING TRANSCRIPTIONAL ACTIVATOR DEVR_DOSR"/>
    <property type="match status" value="1"/>
</dbReference>
<dbReference type="EMBL" id="CZKA01000043">
    <property type="protein sequence ID" value="CUR58200.1"/>
    <property type="molecule type" value="Genomic_DNA"/>
</dbReference>
<evidence type="ECO:0000259" key="4">
    <source>
        <dbReference type="PROSITE" id="PS50043"/>
    </source>
</evidence>
<evidence type="ECO:0000256" key="3">
    <source>
        <dbReference type="ARBA" id="ARBA00023163"/>
    </source>
</evidence>
<dbReference type="PRINTS" id="PR00038">
    <property type="entry name" value="HTHLUXR"/>
</dbReference>
<keyword evidence="2" id="KW-0238">DNA-binding</keyword>
<evidence type="ECO:0000313" key="5">
    <source>
        <dbReference type="EMBL" id="CUR58200.1"/>
    </source>
</evidence>
<evidence type="ECO:0000256" key="2">
    <source>
        <dbReference type="ARBA" id="ARBA00023125"/>
    </source>
</evidence>
<dbReference type="InterPro" id="IPR036388">
    <property type="entry name" value="WH-like_DNA-bd_sf"/>
</dbReference>
<dbReference type="Pfam" id="PF00196">
    <property type="entry name" value="GerE"/>
    <property type="match status" value="1"/>
</dbReference>
<dbReference type="CDD" id="cd06170">
    <property type="entry name" value="LuxR_C_like"/>
    <property type="match status" value="1"/>
</dbReference>
<keyword evidence="3" id="KW-0804">Transcription</keyword>
<evidence type="ECO:0000256" key="1">
    <source>
        <dbReference type="ARBA" id="ARBA00023015"/>
    </source>
</evidence>
<dbReference type="AlphaFoldDB" id="A0A2P2C872"/>
<name>A0A2P2C872_9ZZZZ</name>
<proteinExistence type="predicted"/>
<keyword evidence="1" id="KW-0805">Transcription regulation</keyword>
<gene>
    <name evidence="5" type="ORF">NOCA2480153</name>
</gene>
<dbReference type="Gene3D" id="1.10.10.10">
    <property type="entry name" value="Winged helix-like DNA-binding domain superfamily/Winged helix DNA-binding domain"/>
    <property type="match status" value="1"/>
</dbReference>
<reference evidence="5" key="1">
    <citation type="submission" date="2015-08" db="EMBL/GenBank/DDBJ databases">
        <authorList>
            <person name="Babu N.S."/>
            <person name="Beckwith C.J."/>
            <person name="Beseler K.G."/>
            <person name="Brison A."/>
            <person name="Carone J.V."/>
            <person name="Caskin T.P."/>
            <person name="Diamond M."/>
            <person name="Durham M.E."/>
            <person name="Foxe J.M."/>
            <person name="Go M."/>
            <person name="Henderson B.A."/>
            <person name="Jones I.B."/>
            <person name="McGettigan J.A."/>
            <person name="Micheletti S.J."/>
            <person name="Nasrallah M.E."/>
            <person name="Ortiz D."/>
            <person name="Piller C.R."/>
            <person name="Privatt S.R."/>
            <person name="Schneider S.L."/>
            <person name="Sharp S."/>
            <person name="Smith T.C."/>
            <person name="Stanton J.D."/>
            <person name="Ullery H.E."/>
            <person name="Wilson R.J."/>
            <person name="Serrano M.G."/>
            <person name="Buck G."/>
            <person name="Lee V."/>
            <person name="Wang Y."/>
            <person name="Carvalho R."/>
            <person name="Voegtly L."/>
            <person name="Shi R."/>
            <person name="Duckworth R."/>
            <person name="Johnson A."/>
            <person name="Loviza R."/>
            <person name="Walstead R."/>
            <person name="Shah Z."/>
            <person name="Kiflezghi M."/>
            <person name="Wade K."/>
            <person name="Ball S.L."/>
            <person name="Bradley K.W."/>
            <person name="Asai D.J."/>
            <person name="Bowman C.A."/>
            <person name="Russell D.A."/>
            <person name="Pope W.H."/>
            <person name="Jacobs-Sera D."/>
            <person name="Hendrix R.W."/>
            <person name="Hatfull G.F."/>
        </authorList>
    </citation>
    <scope>NUCLEOTIDE SEQUENCE</scope>
</reference>
<feature type="domain" description="HTH luxR-type" evidence="4">
    <location>
        <begin position="534"/>
        <end position="599"/>
    </location>
</feature>
<dbReference type="SUPFAM" id="SSF46894">
    <property type="entry name" value="C-terminal effector domain of the bipartite response regulators"/>
    <property type="match status" value="1"/>
</dbReference>
<dbReference type="InterPro" id="IPR016032">
    <property type="entry name" value="Sig_transdc_resp-reg_C-effctor"/>
</dbReference>
<accession>A0A2P2C872</accession>
<protein>
    <recommendedName>
        <fullName evidence="4">HTH luxR-type domain-containing protein</fullName>
    </recommendedName>
</protein>
<dbReference type="InterPro" id="IPR000792">
    <property type="entry name" value="Tscrpt_reg_LuxR_C"/>
</dbReference>
<dbReference type="PROSITE" id="PS50043">
    <property type="entry name" value="HTH_LUXR_2"/>
    <property type="match status" value="1"/>
</dbReference>
<sequence>MFRHPLVRSAVYSAATPAERRVTHSALAAATDPDDLDRRAWHLAASTPDTDEEAALALVGVSERARARSAYDVVATALERAARLSPDLMARQRRLVAAAEAAWIAGQAQRSRSLLDEAGPPPADLVARIGGLAGTIAARTGSLSEAVGLYSRAADQVAIDDPDAAIMLLADGMNASFYRADVGWLAQALDRLEGLLPRASTPEAEVLGTLAVGMSRILLGRGGAETLKVAVDDLVETEALQDDPMRVTWLVMAVLFLREDGTFRDLVEEAVGAIRAGAVLGTLPYLLFHVARDDATTDRWPEADSAYHEGIRLARESGQGTDLAVSLAGLAWLEARQGRDEDCRRHAHEAVELCERHDIVLGRVWSAWALAELELGAGDAPAARAALEEVCALLSEHGIEDVDLFPGAELTETLLRLGRDDEAVGVAEEFLARASRKGQPWALARAHRAVALVRADDALFQLALDHHADTRDVFEQARTQLARGASLRRNRQRRAARPVLAAAHASFERLGAGPWVDQAAAELEATGETVRRRGADVRDALTPQERQIAGLLAAGRTTREAAAALFLSPKTVEYHLRHVYLKLGISSRAELAQVMGSEQSGQQ</sequence>
<dbReference type="GO" id="GO:0006355">
    <property type="term" value="P:regulation of DNA-templated transcription"/>
    <property type="evidence" value="ECO:0007669"/>
    <property type="project" value="InterPro"/>
</dbReference>
<dbReference type="Gene3D" id="1.25.40.10">
    <property type="entry name" value="Tetratricopeptide repeat domain"/>
    <property type="match status" value="1"/>
</dbReference>
<dbReference type="GO" id="GO:0003677">
    <property type="term" value="F:DNA binding"/>
    <property type="evidence" value="ECO:0007669"/>
    <property type="project" value="UniProtKB-KW"/>
</dbReference>
<dbReference type="SMART" id="SM00421">
    <property type="entry name" value="HTH_LUXR"/>
    <property type="match status" value="1"/>
</dbReference>
<dbReference type="InterPro" id="IPR011990">
    <property type="entry name" value="TPR-like_helical_dom_sf"/>
</dbReference>